<reference evidence="2 3" key="1">
    <citation type="submission" date="2024-08" db="EMBL/GenBank/DDBJ databases">
        <title>The draft genome of Apodemus speciosus.</title>
        <authorList>
            <person name="Nabeshima K."/>
            <person name="Suzuki S."/>
            <person name="Onuma M."/>
        </authorList>
    </citation>
    <scope>NUCLEOTIDE SEQUENCE [LARGE SCALE GENOMIC DNA]</scope>
    <source>
        <strain evidence="2">IB14-021</strain>
    </source>
</reference>
<keyword evidence="3" id="KW-1185">Reference proteome</keyword>
<name>A0ABQ0FBI1_APOSI</name>
<evidence type="ECO:0000313" key="2">
    <source>
        <dbReference type="EMBL" id="GAB1296613.1"/>
    </source>
</evidence>
<accession>A0ABQ0FBI1</accession>
<gene>
    <name evidence="2" type="ORF">APTSU1_001184800</name>
</gene>
<dbReference type="EMBL" id="BAAFST010000011">
    <property type="protein sequence ID" value="GAB1296613.1"/>
    <property type="molecule type" value="Genomic_DNA"/>
</dbReference>
<sequence>MSPDFRITRLVQEAGSADKGHDQASSVKFLRTT</sequence>
<organism evidence="2 3">
    <name type="scientific">Apodemus speciosus</name>
    <name type="common">Large Japanese field mouse</name>
    <dbReference type="NCBI Taxonomy" id="105296"/>
    <lineage>
        <taxon>Eukaryota</taxon>
        <taxon>Metazoa</taxon>
        <taxon>Chordata</taxon>
        <taxon>Craniata</taxon>
        <taxon>Vertebrata</taxon>
        <taxon>Euteleostomi</taxon>
        <taxon>Mammalia</taxon>
        <taxon>Eutheria</taxon>
        <taxon>Euarchontoglires</taxon>
        <taxon>Glires</taxon>
        <taxon>Rodentia</taxon>
        <taxon>Myomorpha</taxon>
        <taxon>Muroidea</taxon>
        <taxon>Muridae</taxon>
        <taxon>Murinae</taxon>
        <taxon>Apodemus</taxon>
    </lineage>
</organism>
<dbReference type="Proteomes" id="UP001623349">
    <property type="component" value="Unassembled WGS sequence"/>
</dbReference>
<protein>
    <submittedName>
        <fullName evidence="2">Uncharacterized protein</fullName>
    </submittedName>
</protein>
<comment type="caution">
    <text evidence="2">The sequence shown here is derived from an EMBL/GenBank/DDBJ whole genome shotgun (WGS) entry which is preliminary data.</text>
</comment>
<proteinExistence type="predicted"/>
<evidence type="ECO:0000256" key="1">
    <source>
        <dbReference type="SAM" id="MobiDB-lite"/>
    </source>
</evidence>
<evidence type="ECO:0000313" key="3">
    <source>
        <dbReference type="Proteomes" id="UP001623349"/>
    </source>
</evidence>
<feature type="region of interest" description="Disordered" evidence="1">
    <location>
        <begin position="12"/>
        <end position="33"/>
    </location>
</feature>
<feature type="compositionally biased region" description="Polar residues" evidence="1">
    <location>
        <begin position="23"/>
        <end position="33"/>
    </location>
</feature>